<evidence type="ECO:0000313" key="3">
    <source>
        <dbReference type="Proteomes" id="UP001278766"/>
    </source>
</evidence>
<gene>
    <name evidence="2" type="ORF">B0H64DRAFT_435331</name>
</gene>
<dbReference type="Proteomes" id="UP001278766">
    <property type="component" value="Unassembled WGS sequence"/>
</dbReference>
<dbReference type="GeneID" id="87843079"/>
<reference evidence="2" key="1">
    <citation type="journal article" date="2023" name="Mol. Phylogenet. Evol.">
        <title>Genome-scale phylogeny and comparative genomics of the fungal order Sordariales.</title>
        <authorList>
            <person name="Hensen N."/>
            <person name="Bonometti L."/>
            <person name="Westerberg I."/>
            <person name="Brannstrom I.O."/>
            <person name="Guillou S."/>
            <person name="Cros-Aarteil S."/>
            <person name="Calhoun S."/>
            <person name="Haridas S."/>
            <person name="Kuo A."/>
            <person name="Mondo S."/>
            <person name="Pangilinan J."/>
            <person name="Riley R."/>
            <person name="LaButti K."/>
            <person name="Andreopoulos B."/>
            <person name="Lipzen A."/>
            <person name="Chen C."/>
            <person name="Yan M."/>
            <person name="Daum C."/>
            <person name="Ng V."/>
            <person name="Clum A."/>
            <person name="Steindorff A."/>
            <person name="Ohm R.A."/>
            <person name="Martin F."/>
            <person name="Silar P."/>
            <person name="Natvig D.O."/>
            <person name="Lalanne C."/>
            <person name="Gautier V."/>
            <person name="Ament-Velasquez S.L."/>
            <person name="Kruys A."/>
            <person name="Hutchinson M.I."/>
            <person name="Powell A.J."/>
            <person name="Barry K."/>
            <person name="Miller A.N."/>
            <person name="Grigoriev I.V."/>
            <person name="Debuchy R."/>
            <person name="Gladieux P."/>
            <person name="Hiltunen Thoren M."/>
            <person name="Johannesson H."/>
        </authorList>
    </citation>
    <scope>NUCLEOTIDE SEQUENCE</scope>
    <source>
        <strain evidence="2">CBS 168.71</strain>
    </source>
</reference>
<sequence length="157" mass="17708">MPCKLAIPIALRLLGGELLVVVRFAYEPRCSATRVDCWELGWEGCMCFADPAVPSGLVSGGDEAVRVSMRRLVERTPRAVWSSWYRLFYEEGVRGGYWPVREISEAIFNGVGRRMDCKDPNVPMELARRGAIAWRKLPSDMGWWPAPPDMIETSVVC</sequence>
<reference evidence="2" key="2">
    <citation type="submission" date="2023-06" db="EMBL/GenBank/DDBJ databases">
        <authorList>
            <consortium name="Lawrence Berkeley National Laboratory"/>
            <person name="Haridas S."/>
            <person name="Hensen N."/>
            <person name="Bonometti L."/>
            <person name="Westerberg I."/>
            <person name="Brannstrom I.O."/>
            <person name="Guillou S."/>
            <person name="Cros-Aarteil S."/>
            <person name="Calhoun S."/>
            <person name="Kuo A."/>
            <person name="Mondo S."/>
            <person name="Pangilinan J."/>
            <person name="Riley R."/>
            <person name="Labutti K."/>
            <person name="Andreopoulos B."/>
            <person name="Lipzen A."/>
            <person name="Chen C."/>
            <person name="Yanf M."/>
            <person name="Daum C."/>
            <person name="Ng V."/>
            <person name="Clum A."/>
            <person name="Steindorff A."/>
            <person name="Ohm R."/>
            <person name="Martin F."/>
            <person name="Silar P."/>
            <person name="Natvig D."/>
            <person name="Lalanne C."/>
            <person name="Gautier V."/>
            <person name="Ament-Velasquez S.L."/>
            <person name="Kruys A."/>
            <person name="Hutchinson M.I."/>
            <person name="Powell A.J."/>
            <person name="Barry K."/>
            <person name="Miller A.N."/>
            <person name="Grigoriev I.V."/>
            <person name="Debuchy R."/>
            <person name="Gladieux P."/>
            <person name="Thoren M.H."/>
            <person name="Johannesson H."/>
        </authorList>
    </citation>
    <scope>NUCLEOTIDE SEQUENCE</scope>
    <source>
        <strain evidence="2">CBS 168.71</strain>
    </source>
</reference>
<keyword evidence="3" id="KW-1185">Reference proteome</keyword>
<evidence type="ECO:0000256" key="1">
    <source>
        <dbReference type="SAM" id="SignalP"/>
    </source>
</evidence>
<feature type="signal peptide" evidence="1">
    <location>
        <begin position="1"/>
        <end position="32"/>
    </location>
</feature>
<feature type="chain" id="PRO_5041947446" evidence="1">
    <location>
        <begin position="33"/>
        <end position="157"/>
    </location>
</feature>
<accession>A0AAE0HA59</accession>
<dbReference type="AlphaFoldDB" id="A0AAE0HA59"/>
<name>A0AAE0HA59_9PEZI</name>
<dbReference type="RefSeq" id="XP_062656133.1">
    <property type="nucleotide sequence ID" value="XM_062806131.1"/>
</dbReference>
<organism evidence="2 3">
    <name type="scientific">Chaetomium fimeti</name>
    <dbReference type="NCBI Taxonomy" id="1854472"/>
    <lineage>
        <taxon>Eukaryota</taxon>
        <taxon>Fungi</taxon>
        <taxon>Dikarya</taxon>
        <taxon>Ascomycota</taxon>
        <taxon>Pezizomycotina</taxon>
        <taxon>Sordariomycetes</taxon>
        <taxon>Sordariomycetidae</taxon>
        <taxon>Sordariales</taxon>
        <taxon>Chaetomiaceae</taxon>
        <taxon>Chaetomium</taxon>
    </lineage>
</organism>
<dbReference type="EMBL" id="JAUEPN010000007">
    <property type="protein sequence ID" value="KAK3292619.1"/>
    <property type="molecule type" value="Genomic_DNA"/>
</dbReference>
<keyword evidence="1" id="KW-0732">Signal</keyword>
<comment type="caution">
    <text evidence="2">The sequence shown here is derived from an EMBL/GenBank/DDBJ whole genome shotgun (WGS) entry which is preliminary data.</text>
</comment>
<protein>
    <submittedName>
        <fullName evidence="2">Uncharacterized protein</fullName>
    </submittedName>
</protein>
<evidence type="ECO:0000313" key="2">
    <source>
        <dbReference type="EMBL" id="KAK3292619.1"/>
    </source>
</evidence>
<proteinExistence type="predicted"/>